<dbReference type="GeneID" id="108566094"/>
<proteinExistence type="predicted"/>
<gene>
    <name evidence="3" type="primary">LOC108566094</name>
</gene>
<keyword evidence="2" id="KW-1185">Reference proteome</keyword>
<accession>A0ABM1N3A3</accession>
<feature type="domain" description="Tudor" evidence="1">
    <location>
        <begin position="485"/>
        <end position="544"/>
    </location>
</feature>
<protein>
    <submittedName>
        <fullName evidence="3">Tudor domain-containing protein 1-like isoform X1</fullName>
    </submittedName>
</protein>
<dbReference type="PROSITE" id="PS50304">
    <property type="entry name" value="TUDOR"/>
    <property type="match status" value="3"/>
</dbReference>
<evidence type="ECO:0000313" key="3">
    <source>
        <dbReference type="RefSeq" id="XP_017781303.1"/>
    </source>
</evidence>
<dbReference type="PANTHER" id="PTHR16442:SF1">
    <property type="entry name" value="RING FINGER PROTEIN 17"/>
    <property type="match status" value="1"/>
</dbReference>
<dbReference type="CDD" id="cd20379">
    <property type="entry name" value="Tudor_dTUD-like"/>
    <property type="match status" value="1"/>
</dbReference>
<evidence type="ECO:0000313" key="2">
    <source>
        <dbReference type="Proteomes" id="UP000695000"/>
    </source>
</evidence>
<dbReference type="Pfam" id="PF00567">
    <property type="entry name" value="TUDOR"/>
    <property type="match status" value="5"/>
</dbReference>
<dbReference type="InterPro" id="IPR035437">
    <property type="entry name" value="SNase_OB-fold_sf"/>
</dbReference>
<feature type="domain" description="Tudor" evidence="1">
    <location>
        <begin position="1158"/>
        <end position="1217"/>
    </location>
</feature>
<dbReference type="RefSeq" id="XP_017781303.1">
    <property type="nucleotide sequence ID" value="XM_017925814.1"/>
</dbReference>
<dbReference type="Proteomes" id="UP000695000">
    <property type="component" value="Unplaced"/>
</dbReference>
<reference evidence="3" key="1">
    <citation type="submission" date="2025-08" db="UniProtKB">
        <authorList>
            <consortium name="RefSeq"/>
        </authorList>
    </citation>
    <scope>IDENTIFICATION</scope>
    <source>
        <tissue evidence="3">Whole Larva</tissue>
    </source>
</reference>
<dbReference type="PANTHER" id="PTHR16442">
    <property type="entry name" value="RING FINGER PROTEIN 17"/>
    <property type="match status" value="1"/>
</dbReference>
<sequence length="1264" mass="145333">MTNLELFGFQDCSAIARKISVEHDEDHGNIARIFLDAHSKLQMVEWRVVGKLKGCVKGKEEALVKIGNELSCSIEEIKELIDAGGLILEKNVNTQHDVKSMLERMERVLNLGYHLERGGAKGFCLGVRNVNYLDEIDDLLQINFTDDADHAYRLVHRVEEVDESVNLEQEESIYTESTKMADPWKRSYPEQQNRLLGNLGTVSINESASSSSFLFHWNNDLLIYPAGDREFVMVTYIVNPDKIFVQMKKHESLINVLHRRLEECALHSELIDKPELNQMYITKYGKKGYPSWCRCRVTQMDVSNLPVVFLIDFGIIYNSKKDDLRNISLELANIPKLAIETKLYGLYPVKQQWDRPVKQLLVDITKGCDVLMIVLARKHILEIDFIAYNDADEYSVRDTLIFLGYAMTFVSEKQPMKIEKIVTKSRFYDRSEYFRILESYSVTISHINSPSDFYVQLLQFRNDLNNLHSMMQEHYTKTKKGYIYTPEVGMPIGVMIRDNVWRRAIVKSIVLGKGSVDAFLVDYGEVLRVHWNNIRRLPESFIALESQANNVALADIEPCGKNWGDAATAYLRKYVNGNEHLMLVIKELSNPLEIGLFEYHISIKKSINALLVKANFAKSTGELSDVVEWPIGCGGNEKKPDEMFISTMLKTVQGFSNDSQSDEDNIDEENMSIKSKPVQVLRVDGPDQIYVKFTENPSELLDLQSFYIKLQKHYGKRDCKTREFWREGDIAVAKNPKDQQIHRVLIKKSGDETSHVFSRDYAVYFDVPNSELQIVEEEFVNVPPFACRCHLYGVKAAGNSWSLTSKDYLSELLLNSNNIHFSKMGDVVQKSTPGVFWIKVLKSESALKRSIFKMSNVNLLLVKNGLAIKYGNWDFQSNENLKPCKDYIEDGRSGKWLEPICLEVESVEGIATNVGDDGTIYFHTVSASVQASEMEKLMQTCLDSEAMVLRNWSVGDRCSVRYHRNNKWYRGILLDIIEDEYRVSMIDYGNVEVVNCDNIRSDVFFVEVPQLANSVKLADVYPRHDTFYVRDLDILHTLIVEKSVLVNYVDTSYHYGIIYQGVINVNDYMISNTTCVAYQMSESDDEDVIILDYDHAEELNYTYPELPPERYILAALINQFDHNKLIFEVTGVDESCSGFNDLCEQLRQEGNSQALIRNPEEGMPCIAVFREDQSWYRASILDVLNEETVRVYFVDFGNVEIITIDNVRKIKPEWMKFPVHQVTATINNMTSFDEELIKSYFNTVQRLEIIERHPLIVNICKSSL</sequence>
<dbReference type="SMART" id="SM00333">
    <property type="entry name" value="TUDOR"/>
    <property type="match status" value="5"/>
</dbReference>
<evidence type="ECO:0000259" key="1">
    <source>
        <dbReference type="PROSITE" id="PS50304"/>
    </source>
</evidence>
<organism evidence="2 3">
    <name type="scientific">Nicrophorus vespilloides</name>
    <name type="common">Boreal carrion beetle</name>
    <dbReference type="NCBI Taxonomy" id="110193"/>
    <lineage>
        <taxon>Eukaryota</taxon>
        <taxon>Metazoa</taxon>
        <taxon>Ecdysozoa</taxon>
        <taxon>Arthropoda</taxon>
        <taxon>Hexapoda</taxon>
        <taxon>Insecta</taxon>
        <taxon>Pterygota</taxon>
        <taxon>Neoptera</taxon>
        <taxon>Endopterygota</taxon>
        <taxon>Coleoptera</taxon>
        <taxon>Polyphaga</taxon>
        <taxon>Staphyliniformia</taxon>
        <taxon>Silphidae</taxon>
        <taxon>Nicrophorinae</taxon>
        <taxon>Nicrophorus</taxon>
    </lineage>
</organism>
<name>A0ABM1N3A3_NICVS</name>
<dbReference type="InterPro" id="IPR002999">
    <property type="entry name" value="Tudor"/>
</dbReference>
<dbReference type="SUPFAM" id="SSF63748">
    <property type="entry name" value="Tudor/PWWP/MBT"/>
    <property type="match status" value="5"/>
</dbReference>
<dbReference type="Gene3D" id="2.30.30.140">
    <property type="match status" value="5"/>
</dbReference>
<dbReference type="Gene3D" id="2.40.50.90">
    <property type="match status" value="5"/>
</dbReference>
<feature type="domain" description="Tudor" evidence="1">
    <location>
        <begin position="951"/>
        <end position="1009"/>
    </location>
</feature>